<reference evidence="1 2" key="1">
    <citation type="journal article" date="2011" name="Genome Res.">
        <title>Phylogeny-wide analysis of social amoeba genomes highlights ancient origins for complex intercellular communication.</title>
        <authorList>
            <person name="Heidel A.J."/>
            <person name="Lawal H.M."/>
            <person name="Felder M."/>
            <person name="Schilde C."/>
            <person name="Helps N.R."/>
            <person name="Tunggal B."/>
            <person name="Rivero F."/>
            <person name="John U."/>
            <person name="Schleicher M."/>
            <person name="Eichinger L."/>
            <person name="Platzer M."/>
            <person name="Noegel A.A."/>
            <person name="Schaap P."/>
            <person name="Gloeckner G."/>
        </authorList>
    </citation>
    <scope>NUCLEOTIDE SEQUENCE [LARGE SCALE GENOMIC DNA]</scope>
    <source>
        <strain evidence="2">ATCC 26659 / Pp 5 / PN500</strain>
    </source>
</reference>
<name>D3BG16_HETP5</name>
<dbReference type="InParanoid" id="D3BG16"/>
<keyword evidence="2" id="KW-1185">Reference proteome</keyword>
<dbReference type="Gene3D" id="1.25.40.20">
    <property type="entry name" value="Ankyrin repeat-containing domain"/>
    <property type="match status" value="1"/>
</dbReference>
<evidence type="ECO:0008006" key="3">
    <source>
        <dbReference type="Google" id="ProtNLM"/>
    </source>
</evidence>
<comment type="caution">
    <text evidence="1">The sequence shown here is derived from an EMBL/GenBank/DDBJ whole genome shotgun (WGS) entry which is preliminary data.</text>
</comment>
<dbReference type="SUPFAM" id="SSF140860">
    <property type="entry name" value="Pseudo ankyrin repeat-like"/>
    <property type="match status" value="1"/>
</dbReference>
<dbReference type="InterPro" id="IPR002110">
    <property type="entry name" value="Ankyrin_rpt"/>
</dbReference>
<dbReference type="RefSeq" id="XP_020431729.1">
    <property type="nucleotide sequence ID" value="XM_020578302.1"/>
</dbReference>
<accession>D3BG16</accession>
<organism evidence="1 2">
    <name type="scientific">Heterostelium pallidum (strain ATCC 26659 / Pp 5 / PN500)</name>
    <name type="common">Cellular slime mold</name>
    <name type="synonym">Polysphondylium pallidum</name>
    <dbReference type="NCBI Taxonomy" id="670386"/>
    <lineage>
        <taxon>Eukaryota</taxon>
        <taxon>Amoebozoa</taxon>
        <taxon>Evosea</taxon>
        <taxon>Eumycetozoa</taxon>
        <taxon>Dictyostelia</taxon>
        <taxon>Acytosteliales</taxon>
        <taxon>Acytosteliaceae</taxon>
        <taxon>Heterostelium</taxon>
    </lineage>
</organism>
<dbReference type="EMBL" id="ADBJ01000033">
    <property type="protein sequence ID" value="EFA79608.1"/>
    <property type="molecule type" value="Genomic_DNA"/>
</dbReference>
<dbReference type="Pfam" id="PF13637">
    <property type="entry name" value="Ank_4"/>
    <property type="match status" value="1"/>
</dbReference>
<dbReference type="InterPro" id="IPR036770">
    <property type="entry name" value="Ankyrin_rpt-contain_sf"/>
</dbReference>
<evidence type="ECO:0000313" key="1">
    <source>
        <dbReference type="EMBL" id="EFA79608.1"/>
    </source>
</evidence>
<protein>
    <recommendedName>
        <fullName evidence="3">Ankyrin repeat protein</fullName>
    </recommendedName>
</protein>
<dbReference type="GeneID" id="31362948"/>
<dbReference type="AlphaFoldDB" id="D3BG16"/>
<evidence type="ECO:0000313" key="2">
    <source>
        <dbReference type="Proteomes" id="UP000001396"/>
    </source>
</evidence>
<sequence length="114" mass="13151">MNVCITTKRSVIFDNAAEKGRIDIIEWLLVNRSQDREGSNMYYAAIKGGHLHVVQYLLDRDNPISLAICDHSKIRELTNILLTCLNINLFKTQLLNICMNLSFSILLFFFNTEE</sequence>
<dbReference type="Proteomes" id="UP000001396">
    <property type="component" value="Unassembled WGS sequence"/>
</dbReference>
<gene>
    <name evidence="1" type="ORF">PPL_07467</name>
</gene>
<proteinExistence type="predicted"/>